<protein>
    <submittedName>
        <fullName evidence="2">Uncharacterized protein</fullName>
    </submittedName>
</protein>
<dbReference type="EMBL" id="CAJJDP010000054">
    <property type="protein sequence ID" value="CAD8170044.1"/>
    <property type="molecule type" value="Genomic_DNA"/>
</dbReference>
<keyword evidence="1" id="KW-0175">Coiled coil</keyword>
<dbReference type="OrthoDB" id="10545502at2759"/>
<sequence length="465" mass="56068">MNSQSPMDEFLRLSERYEKIWLQIQEEIQDQQNITIVFLIGSQKSGKTTFYEYLQKTDQFNILEKRKSMYQSNESCLLNTFKINKSEPHLFLDFDSTLMEENHQNNLIFEELFLRLIEKYSIKIFLILDHPQVELYNRGFYLQQLIQKYLGRNKNSIQSLNIILNKYQDNLDIQNLIYNVQDEIKNLYETFCKEIVVLRKITTIEQQQEEFTDVKKDQILKSLFKSTPIKLQKEQFTLNYKIVSLLQQMIINIIDSIFQKIEDKIKKAELLKQEDFKNLKIKFQKIQDDSQKQDPRNLYLNSLEWSTFIQGEDKYNYDCLKKILQKFDKVILKSKILEEMNKKIQNTCLVFKQHVESYIKEDQHYNTTCQIGVRNEINLESLEKQHNKYKELSKMQRQELREIINEDYEKNPCEQIKKLKILIETLEDYDSKREDLSSQLEYLKNQKHKEDIKTIKNSQSSCQIF</sequence>
<evidence type="ECO:0000313" key="3">
    <source>
        <dbReference type="Proteomes" id="UP000683925"/>
    </source>
</evidence>
<comment type="caution">
    <text evidence="2">The sequence shown here is derived from an EMBL/GenBank/DDBJ whole genome shotgun (WGS) entry which is preliminary data.</text>
</comment>
<keyword evidence="3" id="KW-1185">Reference proteome</keyword>
<dbReference type="AlphaFoldDB" id="A0A8S1V004"/>
<evidence type="ECO:0000313" key="2">
    <source>
        <dbReference type="EMBL" id="CAD8170044.1"/>
    </source>
</evidence>
<organism evidence="2 3">
    <name type="scientific">Paramecium octaurelia</name>
    <dbReference type="NCBI Taxonomy" id="43137"/>
    <lineage>
        <taxon>Eukaryota</taxon>
        <taxon>Sar</taxon>
        <taxon>Alveolata</taxon>
        <taxon>Ciliophora</taxon>
        <taxon>Intramacronucleata</taxon>
        <taxon>Oligohymenophorea</taxon>
        <taxon>Peniculida</taxon>
        <taxon>Parameciidae</taxon>
        <taxon>Paramecium</taxon>
    </lineage>
</organism>
<reference evidence="2" key="1">
    <citation type="submission" date="2021-01" db="EMBL/GenBank/DDBJ databases">
        <authorList>
            <consortium name="Genoscope - CEA"/>
            <person name="William W."/>
        </authorList>
    </citation>
    <scope>NUCLEOTIDE SEQUENCE</scope>
</reference>
<accession>A0A8S1V004</accession>
<name>A0A8S1V004_PAROT</name>
<dbReference type="OMA" id="YINEDYQ"/>
<proteinExistence type="predicted"/>
<evidence type="ECO:0000256" key="1">
    <source>
        <dbReference type="SAM" id="Coils"/>
    </source>
</evidence>
<feature type="coiled-coil region" evidence="1">
    <location>
        <begin position="379"/>
        <end position="446"/>
    </location>
</feature>
<gene>
    <name evidence="2" type="ORF">POCTA_138.1.T0540267</name>
</gene>
<dbReference type="Proteomes" id="UP000683925">
    <property type="component" value="Unassembled WGS sequence"/>
</dbReference>